<sequence length="358" mass="38289">MAGAARQHRVAVLALDRVIAFELAIPARIFESARGPDGVPLYRVATCTVDGGPVATSTDFRVAVDHGPELLAEADTVVVPAQQDDPGDVVDGVLDPRIAAALAVIRPGTRLVSICTGAFVLAAAGLLDGRPATTHWAYTERFARMFPQVRLDPDVLFTDDGDVLTSGGVAAGVDVCLHLVRRDHGSAVANAVARTCLVPPWREGGQKQYVATPGPDPLQGGSGTAAVRAWALEHLDRPLPLGELAARAGTSVRTFTRRFREETGSSPGEWLALQRTDLARRLLEETDLSVDQVARRAGFGTAASMRLHLRGRLDVAPSAYRRTFRTTEPAPRRSPDGAPPRTPRARHAGTPPERTREP</sequence>
<evidence type="ECO:0000259" key="4">
    <source>
        <dbReference type="PROSITE" id="PS01124"/>
    </source>
</evidence>
<dbReference type="InterPro" id="IPR002818">
    <property type="entry name" value="DJ-1/PfpI"/>
</dbReference>
<dbReference type="PANTHER" id="PTHR43130:SF3">
    <property type="entry name" value="HTH-TYPE TRANSCRIPTIONAL REGULATOR RV1931C"/>
    <property type="match status" value="1"/>
</dbReference>
<dbReference type="RefSeq" id="WP_344622497.1">
    <property type="nucleotide sequence ID" value="NZ_BAAALD010000008.1"/>
</dbReference>
<evidence type="ECO:0000313" key="6">
    <source>
        <dbReference type="Proteomes" id="UP001499987"/>
    </source>
</evidence>
<evidence type="ECO:0000256" key="3">
    <source>
        <dbReference type="SAM" id="MobiDB-lite"/>
    </source>
</evidence>
<dbReference type="Pfam" id="PF01965">
    <property type="entry name" value="DJ-1_PfpI"/>
    <property type="match status" value="1"/>
</dbReference>
<keyword evidence="6" id="KW-1185">Reference proteome</keyword>
<protein>
    <submittedName>
        <fullName evidence="5">Helix-turn-helix domain-containing protein</fullName>
    </submittedName>
</protein>
<comment type="caution">
    <text evidence="5">The sequence shown here is derived from an EMBL/GenBank/DDBJ whole genome shotgun (WGS) entry which is preliminary data.</text>
</comment>
<proteinExistence type="predicted"/>
<dbReference type="CDD" id="cd03137">
    <property type="entry name" value="GATase1_AraC_1"/>
    <property type="match status" value="1"/>
</dbReference>
<dbReference type="SUPFAM" id="SSF52317">
    <property type="entry name" value="Class I glutamine amidotransferase-like"/>
    <property type="match status" value="1"/>
</dbReference>
<accession>A0ABN1TC34</accession>
<dbReference type="PROSITE" id="PS01124">
    <property type="entry name" value="HTH_ARAC_FAMILY_2"/>
    <property type="match status" value="1"/>
</dbReference>
<dbReference type="Gene3D" id="3.40.50.880">
    <property type="match status" value="1"/>
</dbReference>
<dbReference type="InterPro" id="IPR052158">
    <property type="entry name" value="INH-QAR"/>
</dbReference>
<reference evidence="5 6" key="1">
    <citation type="journal article" date="2019" name="Int. J. Syst. Evol. Microbiol.">
        <title>The Global Catalogue of Microorganisms (GCM) 10K type strain sequencing project: providing services to taxonomists for standard genome sequencing and annotation.</title>
        <authorList>
            <consortium name="The Broad Institute Genomics Platform"/>
            <consortium name="The Broad Institute Genome Sequencing Center for Infectious Disease"/>
            <person name="Wu L."/>
            <person name="Ma J."/>
        </authorList>
    </citation>
    <scope>NUCLEOTIDE SEQUENCE [LARGE SCALE GENOMIC DNA]</scope>
    <source>
        <strain evidence="5 6">JCM 13002</strain>
    </source>
</reference>
<dbReference type="Gene3D" id="1.10.10.60">
    <property type="entry name" value="Homeodomain-like"/>
    <property type="match status" value="1"/>
</dbReference>
<dbReference type="InterPro" id="IPR029062">
    <property type="entry name" value="Class_I_gatase-like"/>
</dbReference>
<name>A0ABN1TC34_9ACTN</name>
<gene>
    <name evidence="5" type="ORF">GCM10009663_12670</name>
</gene>
<dbReference type="InterPro" id="IPR009057">
    <property type="entry name" value="Homeodomain-like_sf"/>
</dbReference>
<keyword evidence="2" id="KW-0804">Transcription</keyword>
<feature type="region of interest" description="Disordered" evidence="3">
    <location>
        <begin position="318"/>
        <end position="358"/>
    </location>
</feature>
<evidence type="ECO:0000313" key="5">
    <source>
        <dbReference type="EMBL" id="GAA1073829.1"/>
    </source>
</evidence>
<keyword evidence="1" id="KW-0805">Transcription regulation</keyword>
<dbReference type="SUPFAM" id="SSF46689">
    <property type="entry name" value="Homeodomain-like"/>
    <property type="match status" value="2"/>
</dbReference>
<dbReference type="SMART" id="SM00342">
    <property type="entry name" value="HTH_ARAC"/>
    <property type="match status" value="1"/>
</dbReference>
<evidence type="ECO:0000256" key="2">
    <source>
        <dbReference type="ARBA" id="ARBA00023163"/>
    </source>
</evidence>
<dbReference type="InterPro" id="IPR018060">
    <property type="entry name" value="HTH_AraC"/>
</dbReference>
<dbReference type="EMBL" id="BAAALD010000008">
    <property type="protein sequence ID" value="GAA1073829.1"/>
    <property type="molecule type" value="Genomic_DNA"/>
</dbReference>
<feature type="domain" description="HTH araC/xylS-type" evidence="4">
    <location>
        <begin position="225"/>
        <end position="323"/>
    </location>
</feature>
<organism evidence="5 6">
    <name type="scientific">Kitasatospora arboriphila</name>
    <dbReference type="NCBI Taxonomy" id="258052"/>
    <lineage>
        <taxon>Bacteria</taxon>
        <taxon>Bacillati</taxon>
        <taxon>Actinomycetota</taxon>
        <taxon>Actinomycetes</taxon>
        <taxon>Kitasatosporales</taxon>
        <taxon>Streptomycetaceae</taxon>
        <taxon>Kitasatospora</taxon>
    </lineage>
</organism>
<dbReference type="Proteomes" id="UP001499987">
    <property type="component" value="Unassembled WGS sequence"/>
</dbReference>
<evidence type="ECO:0000256" key="1">
    <source>
        <dbReference type="ARBA" id="ARBA00023015"/>
    </source>
</evidence>
<dbReference type="Pfam" id="PF12833">
    <property type="entry name" value="HTH_18"/>
    <property type="match status" value="1"/>
</dbReference>
<dbReference type="PANTHER" id="PTHR43130">
    <property type="entry name" value="ARAC-FAMILY TRANSCRIPTIONAL REGULATOR"/>
    <property type="match status" value="1"/>
</dbReference>